<organism evidence="3 4">
    <name type="scientific">Gossypium australe</name>
    <dbReference type="NCBI Taxonomy" id="47621"/>
    <lineage>
        <taxon>Eukaryota</taxon>
        <taxon>Viridiplantae</taxon>
        <taxon>Streptophyta</taxon>
        <taxon>Embryophyta</taxon>
        <taxon>Tracheophyta</taxon>
        <taxon>Spermatophyta</taxon>
        <taxon>Magnoliopsida</taxon>
        <taxon>eudicotyledons</taxon>
        <taxon>Gunneridae</taxon>
        <taxon>Pentapetalae</taxon>
        <taxon>rosids</taxon>
        <taxon>malvids</taxon>
        <taxon>Malvales</taxon>
        <taxon>Malvaceae</taxon>
        <taxon>Malvoideae</taxon>
        <taxon>Gossypium</taxon>
    </lineage>
</organism>
<dbReference type="OrthoDB" id="1112872at2759"/>
<gene>
    <name evidence="3" type="ORF">EPI10_001644</name>
</gene>
<sequence length="182" mass="20163">MGRGRPPRGRGRGRMTVPEPVRSGHGSGNEMAAAEEEFQDQTVGDDAVSQAMLRVLERVAGAGMGTGAQKSVLERLRANGAEVFRGIFGVAPSSAEYWLEAVERIMDDLDFTEEEKLKGVVSLLRDEAYQWWLIVKDGAVADRITWDFFKMEFQNKYIGSSYVDAQRRAFLNLVQGSRSVAA</sequence>
<evidence type="ECO:0000256" key="1">
    <source>
        <dbReference type="SAM" id="MobiDB-lite"/>
    </source>
</evidence>
<proteinExistence type="predicted"/>
<protein>
    <submittedName>
        <fullName evidence="3">1-phosphatidylinositol-4,5-bisphosphate phosphodiesterase beta-2</fullName>
    </submittedName>
</protein>
<dbReference type="PANTHER" id="PTHR34482:SF36">
    <property type="entry name" value="RETROTRANSPOSON GAG DOMAIN-CONTAINING PROTEIN"/>
    <property type="match status" value="1"/>
</dbReference>
<evidence type="ECO:0000313" key="3">
    <source>
        <dbReference type="EMBL" id="KAA3466560.1"/>
    </source>
</evidence>
<evidence type="ECO:0000259" key="2">
    <source>
        <dbReference type="Pfam" id="PF03732"/>
    </source>
</evidence>
<reference evidence="4" key="1">
    <citation type="journal article" date="2019" name="Plant Biotechnol. J.">
        <title>Genome sequencing of the Australian wild diploid species Gossypium australe highlights disease resistance and delayed gland morphogenesis.</title>
        <authorList>
            <person name="Cai Y."/>
            <person name="Cai X."/>
            <person name="Wang Q."/>
            <person name="Wang P."/>
            <person name="Zhang Y."/>
            <person name="Cai C."/>
            <person name="Xu Y."/>
            <person name="Wang K."/>
            <person name="Zhou Z."/>
            <person name="Wang C."/>
            <person name="Geng S."/>
            <person name="Li B."/>
            <person name="Dong Q."/>
            <person name="Hou Y."/>
            <person name="Wang H."/>
            <person name="Ai P."/>
            <person name="Liu Z."/>
            <person name="Yi F."/>
            <person name="Sun M."/>
            <person name="An G."/>
            <person name="Cheng J."/>
            <person name="Zhang Y."/>
            <person name="Shi Q."/>
            <person name="Xie Y."/>
            <person name="Shi X."/>
            <person name="Chang Y."/>
            <person name="Huang F."/>
            <person name="Chen Y."/>
            <person name="Hong S."/>
            <person name="Mi L."/>
            <person name="Sun Q."/>
            <person name="Zhang L."/>
            <person name="Zhou B."/>
            <person name="Peng R."/>
            <person name="Zhang X."/>
            <person name="Liu F."/>
        </authorList>
    </citation>
    <scope>NUCLEOTIDE SEQUENCE [LARGE SCALE GENOMIC DNA]</scope>
    <source>
        <strain evidence="4">cv. PA1801</strain>
    </source>
</reference>
<dbReference type="InterPro" id="IPR005162">
    <property type="entry name" value="Retrotrans_gag_dom"/>
</dbReference>
<dbReference type="AlphaFoldDB" id="A0A5B6VBH9"/>
<comment type="caution">
    <text evidence="3">The sequence shown here is derived from an EMBL/GenBank/DDBJ whole genome shotgun (WGS) entry which is preliminary data.</text>
</comment>
<accession>A0A5B6VBH9</accession>
<dbReference type="Pfam" id="PF03732">
    <property type="entry name" value="Retrotrans_gag"/>
    <property type="match status" value="1"/>
</dbReference>
<dbReference type="EMBL" id="SMMG02000007">
    <property type="protein sequence ID" value="KAA3466560.1"/>
    <property type="molecule type" value="Genomic_DNA"/>
</dbReference>
<keyword evidence="4" id="KW-1185">Reference proteome</keyword>
<evidence type="ECO:0000313" key="4">
    <source>
        <dbReference type="Proteomes" id="UP000325315"/>
    </source>
</evidence>
<dbReference type="Proteomes" id="UP000325315">
    <property type="component" value="Unassembled WGS sequence"/>
</dbReference>
<name>A0A5B6VBH9_9ROSI</name>
<feature type="region of interest" description="Disordered" evidence="1">
    <location>
        <begin position="1"/>
        <end position="28"/>
    </location>
</feature>
<dbReference type="PANTHER" id="PTHR34482">
    <property type="entry name" value="DNA DAMAGE-INDUCIBLE PROTEIN 1-LIKE"/>
    <property type="match status" value="1"/>
</dbReference>
<feature type="compositionally biased region" description="Basic residues" evidence="1">
    <location>
        <begin position="1"/>
        <end position="13"/>
    </location>
</feature>
<feature type="domain" description="Retrotransposon gag" evidence="2">
    <location>
        <begin position="120"/>
        <end position="181"/>
    </location>
</feature>